<sequence length="243" mass="26040">MTNPRNREHDRAVRQYKREHPGITLDQARQAVAARSGQQPSLPARIPAAPLPRPAERLEGYIQRVAAAAGVQRHRAMELLGLAPGTSATERLDELAAGPLPDHTVRALTAATGMTADQARALTTPLPARPDPAAVRHMTEAAFAAGHFRRGGEGKTSTSTDLSAALARTFAQRAHMTDLDSQHTLLSALPVDELRQAPYTPVFVDLDWPADATRPPIDPEVFDEVAKALGIGQDTDADAPPSE</sequence>
<feature type="compositionally biased region" description="Basic and acidic residues" evidence="1">
    <location>
        <begin position="1"/>
        <end position="21"/>
    </location>
</feature>
<evidence type="ECO:0000313" key="2">
    <source>
        <dbReference type="EMBL" id="EGX56739.1"/>
    </source>
</evidence>
<name>G2GIC0_9ACTN</name>
<proteinExistence type="predicted"/>
<feature type="region of interest" description="Disordered" evidence="1">
    <location>
        <begin position="1"/>
        <end position="23"/>
    </location>
</feature>
<organism evidence="2 3">
    <name type="scientific">Streptomyces zinciresistens K42</name>
    <dbReference type="NCBI Taxonomy" id="700597"/>
    <lineage>
        <taxon>Bacteria</taxon>
        <taxon>Bacillati</taxon>
        <taxon>Actinomycetota</taxon>
        <taxon>Actinomycetes</taxon>
        <taxon>Kitasatosporales</taxon>
        <taxon>Streptomycetaceae</taxon>
        <taxon>Streptomyces</taxon>
    </lineage>
</organism>
<gene>
    <name evidence="2" type="ORF">SZN_26301</name>
</gene>
<dbReference type="RefSeq" id="WP_007500529.1">
    <property type="nucleotide sequence ID" value="NZ_AGBF01000125.1"/>
</dbReference>
<dbReference type="Proteomes" id="UP000004217">
    <property type="component" value="Unassembled WGS sequence"/>
</dbReference>
<accession>G2GIC0</accession>
<evidence type="ECO:0000256" key="1">
    <source>
        <dbReference type="SAM" id="MobiDB-lite"/>
    </source>
</evidence>
<evidence type="ECO:0000313" key="3">
    <source>
        <dbReference type="Proteomes" id="UP000004217"/>
    </source>
</evidence>
<dbReference type="AlphaFoldDB" id="G2GIC0"/>
<dbReference type="OrthoDB" id="4157771at2"/>
<dbReference type="PATRIC" id="fig|700597.3.peg.5164"/>
<reference evidence="2 3" key="1">
    <citation type="submission" date="2011-08" db="EMBL/GenBank/DDBJ databases">
        <authorList>
            <person name="Lin Y."/>
            <person name="Hao X."/>
            <person name="Johnstone L."/>
            <person name="Miller S.J."/>
            <person name="Wei G."/>
            <person name="Rensing C."/>
        </authorList>
    </citation>
    <scope>NUCLEOTIDE SEQUENCE [LARGE SCALE GENOMIC DNA]</scope>
    <source>
        <strain evidence="2 3">K42</strain>
    </source>
</reference>
<protein>
    <submittedName>
        <fullName evidence="2">Uncharacterized protein</fullName>
    </submittedName>
</protein>
<keyword evidence="3" id="KW-1185">Reference proteome</keyword>
<feature type="region of interest" description="Disordered" evidence="1">
    <location>
        <begin position="28"/>
        <end position="47"/>
    </location>
</feature>
<dbReference type="EMBL" id="AGBF01000125">
    <property type="protein sequence ID" value="EGX56739.1"/>
    <property type="molecule type" value="Genomic_DNA"/>
</dbReference>
<comment type="caution">
    <text evidence="2">The sequence shown here is derived from an EMBL/GenBank/DDBJ whole genome shotgun (WGS) entry which is preliminary data.</text>
</comment>